<dbReference type="RefSeq" id="WP_101893089.1">
    <property type="nucleotide sequence ID" value="NZ_CP022684.1"/>
</dbReference>
<evidence type="ECO:0000313" key="3">
    <source>
        <dbReference type="EMBL" id="AUM11750.1"/>
    </source>
</evidence>
<feature type="domain" description="DUF4382" evidence="2">
    <location>
        <begin position="36"/>
        <end position="183"/>
    </location>
</feature>
<dbReference type="InterPro" id="IPR025491">
    <property type="entry name" value="DUF4382"/>
</dbReference>
<gene>
    <name evidence="3" type="ORF">Kalk_04650</name>
</gene>
<evidence type="ECO:0000313" key="4">
    <source>
        <dbReference type="Proteomes" id="UP000235116"/>
    </source>
</evidence>
<reference evidence="4" key="1">
    <citation type="submission" date="2017-08" db="EMBL/GenBank/DDBJ databases">
        <title>Direct submision.</title>
        <authorList>
            <person name="Kim S.-J."/>
            <person name="Rhee S.-K."/>
        </authorList>
    </citation>
    <scope>NUCLEOTIDE SEQUENCE [LARGE SCALE GENOMIC DNA]</scope>
    <source>
        <strain evidence="4">GI5</strain>
    </source>
</reference>
<proteinExistence type="predicted"/>
<feature type="chain" id="PRO_5014778645" description="DUF4382 domain-containing protein" evidence="1">
    <location>
        <begin position="19"/>
        <end position="301"/>
    </location>
</feature>
<keyword evidence="1" id="KW-0732">Signal</keyword>
<name>A0A2K9LHN7_9GAMM</name>
<evidence type="ECO:0000259" key="2">
    <source>
        <dbReference type="Pfam" id="PF14321"/>
    </source>
</evidence>
<dbReference type="Proteomes" id="UP000235116">
    <property type="component" value="Chromosome"/>
</dbReference>
<dbReference type="Pfam" id="PF14321">
    <property type="entry name" value="DUF4382"/>
    <property type="match status" value="1"/>
</dbReference>
<evidence type="ECO:0000256" key="1">
    <source>
        <dbReference type="SAM" id="SignalP"/>
    </source>
</evidence>
<dbReference type="EMBL" id="CP022684">
    <property type="protein sequence ID" value="AUM11750.1"/>
    <property type="molecule type" value="Genomic_DNA"/>
</dbReference>
<keyword evidence="4" id="KW-1185">Reference proteome</keyword>
<dbReference type="AlphaFoldDB" id="A0A2K9LHN7"/>
<sequence>MNTSRITFIALICGLALAACGGGGGGEGNSQRSAGTGNLTLGITDAPVDGAKEVWITIDEILLKRSGSNEKRIALSGPDVDPVDGTLEVNLLALSGGVVKQLFTSESVTSGDYQWVRFSLVENSARIVWEDNSEDPLELPANKNELKTSGGFSVGSGDSVAYVMDWDLRKSIVERNSGYLLKPVIHIKRDDEFAHVTGSVNDSLYNTCDADDVPMVYVFNGTDVTPKDMSNVVFPTMSAPVSPDPNQSFYIGPVDADNYTLAFVCNGQDDNPEVDDNIVFPAEGTINVTLQVGQNTAIVIP</sequence>
<protein>
    <recommendedName>
        <fullName evidence="2">DUF4382 domain-containing protein</fullName>
    </recommendedName>
</protein>
<dbReference type="PROSITE" id="PS51257">
    <property type="entry name" value="PROKAR_LIPOPROTEIN"/>
    <property type="match status" value="1"/>
</dbReference>
<dbReference type="KEGG" id="kak:Kalk_04650"/>
<accession>A0A2K9LHN7</accession>
<feature type="signal peptide" evidence="1">
    <location>
        <begin position="1"/>
        <end position="18"/>
    </location>
</feature>
<dbReference type="OrthoDB" id="7062064at2"/>
<organism evidence="3 4">
    <name type="scientific">Ketobacter alkanivorans</name>
    <dbReference type="NCBI Taxonomy" id="1917421"/>
    <lineage>
        <taxon>Bacteria</taxon>
        <taxon>Pseudomonadati</taxon>
        <taxon>Pseudomonadota</taxon>
        <taxon>Gammaproteobacteria</taxon>
        <taxon>Pseudomonadales</taxon>
        <taxon>Ketobacteraceae</taxon>
        <taxon>Ketobacter</taxon>
    </lineage>
</organism>